<dbReference type="SMART" id="SM00235">
    <property type="entry name" value="ZnMc"/>
    <property type="match status" value="1"/>
</dbReference>
<protein>
    <submittedName>
        <fullName evidence="2">Peptidase</fullName>
    </submittedName>
</protein>
<evidence type="ECO:0000313" key="3">
    <source>
        <dbReference type="Proteomes" id="UP000707356"/>
    </source>
</evidence>
<dbReference type="SUPFAM" id="SSF55486">
    <property type="entry name" value="Metalloproteases ('zincins'), catalytic domain"/>
    <property type="match status" value="1"/>
</dbReference>
<dbReference type="GO" id="GO:0006508">
    <property type="term" value="P:proteolysis"/>
    <property type="evidence" value="ECO:0007669"/>
    <property type="project" value="InterPro"/>
</dbReference>
<dbReference type="GO" id="GO:0008270">
    <property type="term" value="F:zinc ion binding"/>
    <property type="evidence" value="ECO:0007669"/>
    <property type="project" value="InterPro"/>
</dbReference>
<reference evidence="2" key="1">
    <citation type="submission" date="2021-05" db="EMBL/GenBank/DDBJ databases">
        <authorList>
            <person name="Pietrasiak N."/>
            <person name="Ward R."/>
            <person name="Stajich J.E."/>
            <person name="Kurbessoian T."/>
        </authorList>
    </citation>
    <scope>NUCLEOTIDE SEQUENCE</scope>
    <source>
        <strain evidence="2">GSE-TBD4-15B</strain>
    </source>
</reference>
<dbReference type="Gene3D" id="3.40.390.10">
    <property type="entry name" value="Collagenase (Catalytic Domain)"/>
    <property type="match status" value="1"/>
</dbReference>
<dbReference type="InterPro" id="IPR006026">
    <property type="entry name" value="Peptidase_Metallo"/>
</dbReference>
<accession>A0A951P8P2</accession>
<dbReference type="Proteomes" id="UP000707356">
    <property type="component" value="Unassembled WGS sequence"/>
</dbReference>
<name>A0A951P8P2_9CYAN</name>
<gene>
    <name evidence="2" type="ORF">KME07_06070</name>
</gene>
<feature type="domain" description="Peptidase metallopeptidase" evidence="1">
    <location>
        <begin position="69"/>
        <end position="238"/>
    </location>
</feature>
<reference evidence="2" key="2">
    <citation type="journal article" date="2022" name="Microbiol. Resour. Announc.">
        <title>Metagenome Sequencing to Explore Phylogenomics of Terrestrial Cyanobacteria.</title>
        <authorList>
            <person name="Ward R.D."/>
            <person name="Stajich J.E."/>
            <person name="Johansen J.R."/>
            <person name="Huntemann M."/>
            <person name="Clum A."/>
            <person name="Foster B."/>
            <person name="Foster B."/>
            <person name="Roux S."/>
            <person name="Palaniappan K."/>
            <person name="Varghese N."/>
            <person name="Mukherjee S."/>
            <person name="Reddy T.B.K."/>
            <person name="Daum C."/>
            <person name="Copeland A."/>
            <person name="Chen I.A."/>
            <person name="Ivanova N.N."/>
            <person name="Kyrpides N.C."/>
            <person name="Shapiro N."/>
            <person name="Eloe-Fadrosh E.A."/>
            <person name="Pietrasiak N."/>
        </authorList>
    </citation>
    <scope>NUCLEOTIDE SEQUENCE</scope>
    <source>
        <strain evidence="2">GSE-TBD4-15B</strain>
    </source>
</reference>
<dbReference type="AlphaFoldDB" id="A0A951P8P2"/>
<evidence type="ECO:0000313" key="2">
    <source>
        <dbReference type="EMBL" id="MBW4464992.1"/>
    </source>
</evidence>
<evidence type="ECO:0000259" key="1">
    <source>
        <dbReference type="SMART" id="SM00235"/>
    </source>
</evidence>
<comment type="caution">
    <text evidence="2">The sequence shown here is derived from an EMBL/GenBank/DDBJ whole genome shotgun (WGS) entry which is preliminary data.</text>
</comment>
<dbReference type="InterPro" id="IPR024079">
    <property type="entry name" value="MetalloPept_cat_dom_sf"/>
</dbReference>
<dbReference type="EMBL" id="JAHHHV010000027">
    <property type="protein sequence ID" value="MBW4464992.1"/>
    <property type="molecule type" value="Genomic_DNA"/>
</dbReference>
<organism evidence="2 3">
    <name type="scientific">Pegethrix bostrychoides GSE-TBD4-15B</name>
    <dbReference type="NCBI Taxonomy" id="2839662"/>
    <lineage>
        <taxon>Bacteria</taxon>
        <taxon>Bacillati</taxon>
        <taxon>Cyanobacteriota</taxon>
        <taxon>Cyanophyceae</taxon>
        <taxon>Oculatellales</taxon>
        <taxon>Oculatellaceae</taxon>
        <taxon>Pegethrix</taxon>
    </lineage>
</organism>
<dbReference type="CDD" id="cd04279">
    <property type="entry name" value="ZnMc_MMP_like_1"/>
    <property type="match status" value="1"/>
</dbReference>
<sequence length="266" mass="29351">MRLLPASWLAVWMQVCLGLLLSLQLAAVSQPQLPEPQIHPLPATLAQWTAPDGSALGDYFDAVQPTELGYLVWSKLPVQVYIQAAEADAQSQAWYAAVTQALQDWTVYLPLALATDPETADIQVLQTAPPIQLPAPSSVPGADPIAQLPRIRSAETRYEFFQRRQADSVELFQRFTIQLSPSQTANYMLATARHELGHALGIWGHSPQPTDALYFSQVSQPAAISARDIRTLKRIYQQPTRLGWRMPTQAVVKTVPKSATMNIATT</sequence>
<proteinExistence type="predicted"/>
<dbReference type="GO" id="GO:0008237">
    <property type="term" value="F:metallopeptidase activity"/>
    <property type="evidence" value="ECO:0007669"/>
    <property type="project" value="InterPro"/>
</dbReference>